<keyword evidence="1 2" id="KW-0147">Chitin-binding</keyword>
<organism evidence="4 5">
    <name type="scientific">Cyclostephanos tholiformis</name>
    <dbReference type="NCBI Taxonomy" id="382380"/>
    <lineage>
        <taxon>Eukaryota</taxon>
        <taxon>Sar</taxon>
        <taxon>Stramenopiles</taxon>
        <taxon>Ochrophyta</taxon>
        <taxon>Bacillariophyta</taxon>
        <taxon>Coscinodiscophyceae</taxon>
        <taxon>Thalassiosirophycidae</taxon>
        <taxon>Stephanodiscales</taxon>
        <taxon>Stephanodiscaceae</taxon>
        <taxon>Cyclostephanos</taxon>
    </lineage>
</organism>
<dbReference type="AlphaFoldDB" id="A0ABD3RZ07"/>
<evidence type="ECO:0000259" key="3">
    <source>
        <dbReference type="PROSITE" id="PS50941"/>
    </source>
</evidence>
<keyword evidence="2" id="KW-1015">Disulfide bond</keyword>
<dbReference type="SMART" id="SM00270">
    <property type="entry name" value="ChtBD1"/>
    <property type="match status" value="1"/>
</dbReference>
<evidence type="ECO:0000256" key="1">
    <source>
        <dbReference type="ARBA" id="ARBA00022669"/>
    </source>
</evidence>
<dbReference type="CDD" id="cd00035">
    <property type="entry name" value="ChtBD1"/>
    <property type="match status" value="1"/>
</dbReference>
<dbReference type="SUPFAM" id="SSF57016">
    <property type="entry name" value="Plant lectins/antimicrobial peptides"/>
    <property type="match status" value="1"/>
</dbReference>
<feature type="domain" description="Chitin-binding type-1" evidence="3">
    <location>
        <begin position="195"/>
        <end position="229"/>
    </location>
</feature>
<sequence>MKQSSFFFAVASLRHSVHAHERSLRSAKAETQCTDTIGWVDSEGDGCDWYEANDSPFCPYYGNSYDGGMGVADDNCCFCAGTGAPSPAMTPWPSTNFNFEWPTYSPTVTQAPTTSAAPSNCIGNTAGWVDSYGDGCDWYEAMDLPGCPNYGRLYNGTMGFPDDNCCYCAGTGAPSPPTPTYPPVSMPTYHPSTTDPACGYGHVGDGVCTGAKLCCSVFGWCGYGDDYCGINKFVPLPTPAASPTETLV</sequence>
<comment type="caution">
    <text evidence="4">The sequence shown here is derived from an EMBL/GenBank/DDBJ whole genome shotgun (WGS) entry which is preliminary data.</text>
</comment>
<keyword evidence="5" id="KW-1185">Reference proteome</keyword>
<dbReference type="InterPro" id="IPR036861">
    <property type="entry name" value="Endochitinase-like_sf"/>
</dbReference>
<gene>
    <name evidence="4" type="ORF">ACHAXA_011035</name>
</gene>
<dbReference type="GO" id="GO:0008061">
    <property type="term" value="F:chitin binding"/>
    <property type="evidence" value="ECO:0007669"/>
    <property type="project" value="UniProtKB-UniRule"/>
</dbReference>
<feature type="disulfide bond" evidence="2">
    <location>
        <begin position="214"/>
        <end position="228"/>
    </location>
</feature>
<evidence type="ECO:0000313" key="5">
    <source>
        <dbReference type="Proteomes" id="UP001530377"/>
    </source>
</evidence>
<dbReference type="InterPro" id="IPR001002">
    <property type="entry name" value="Chitin-bd_1"/>
</dbReference>
<proteinExistence type="predicted"/>
<dbReference type="EMBL" id="JALLPB020000105">
    <property type="protein sequence ID" value="KAL3817406.1"/>
    <property type="molecule type" value="Genomic_DNA"/>
</dbReference>
<dbReference type="PROSITE" id="PS00026">
    <property type="entry name" value="CHIT_BIND_I_1"/>
    <property type="match status" value="1"/>
</dbReference>
<dbReference type="PROSITE" id="PS50941">
    <property type="entry name" value="CHIT_BIND_I_2"/>
    <property type="match status" value="1"/>
</dbReference>
<comment type="caution">
    <text evidence="2">Lacks conserved residue(s) required for the propagation of feature annotation.</text>
</comment>
<dbReference type="InterPro" id="IPR018371">
    <property type="entry name" value="Chitin-binding_1_CS"/>
</dbReference>
<accession>A0ABD3RZ07</accession>
<name>A0ABD3RZ07_9STRA</name>
<protein>
    <recommendedName>
        <fullName evidence="3">Chitin-binding type-1 domain-containing protein</fullName>
    </recommendedName>
</protein>
<dbReference type="Proteomes" id="UP001530377">
    <property type="component" value="Unassembled WGS sequence"/>
</dbReference>
<reference evidence="4 5" key="1">
    <citation type="submission" date="2024-10" db="EMBL/GenBank/DDBJ databases">
        <title>Updated reference genomes for cyclostephanoid diatoms.</title>
        <authorList>
            <person name="Roberts W.R."/>
            <person name="Alverson A.J."/>
        </authorList>
    </citation>
    <scope>NUCLEOTIDE SEQUENCE [LARGE SCALE GENOMIC DNA]</scope>
    <source>
        <strain evidence="4 5">AJA228-03</strain>
    </source>
</reference>
<dbReference type="Gene3D" id="3.30.60.10">
    <property type="entry name" value="Endochitinase-like"/>
    <property type="match status" value="1"/>
</dbReference>
<evidence type="ECO:0000256" key="2">
    <source>
        <dbReference type="PROSITE-ProRule" id="PRU00261"/>
    </source>
</evidence>
<evidence type="ECO:0000313" key="4">
    <source>
        <dbReference type="EMBL" id="KAL3817406.1"/>
    </source>
</evidence>